<dbReference type="Proteomes" id="UP000696573">
    <property type="component" value="Unassembled WGS sequence"/>
</dbReference>
<keyword evidence="1 4" id="KW-0597">Phosphoprotein</keyword>
<dbReference type="CDD" id="cd17546">
    <property type="entry name" value="REC_hyHK_CKI1_RcsC-like"/>
    <property type="match status" value="1"/>
</dbReference>
<dbReference type="EMBL" id="CABFNQ020000441">
    <property type="protein sequence ID" value="CAH0014904.1"/>
    <property type="molecule type" value="Genomic_DNA"/>
</dbReference>
<feature type="region of interest" description="Disordered" evidence="6">
    <location>
        <begin position="427"/>
        <end position="555"/>
    </location>
</feature>
<protein>
    <recommendedName>
        <fullName evidence="7">Response regulatory domain-containing protein</fullName>
    </recommendedName>
</protein>
<dbReference type="InterPro" id="IPR011006">
    <property type="entry name" value="CheY-like_superfamily"/>
</dbReference>
<dbReference type="GO" id="GO:0000156">
    <property type="term" value="F:phosphorelay response regulator activity"/>
    <property type="evidence" value="ECO:0007669"/>
    <property type="project" value="UniProtKB-ARBA"/>
</dbReference>
<dbReference type="OrthoDB" id="21225at2759"/>
<feature type="region of interest" description="Disordered" evidence="6">
    <location>
        <begin position="1"/>
        <end position="224"/>
    </location>
</feature>
<proteinExistence type="inferred from homology"/>
<comment type="similarity">
    <text evidence="3">Belongs to the SSK1 family.</text>
</comment>
<evidence type="ECO:0000256" key="6">
    <source>
        <dbReference type="SAM" id="MobiDB-lite"/>
    </source>
</evidence>
<name>A0A9N9V422_9HYPO</name>
<gene>
    <name evidence="8" type="ORF">CRHIZ90672A_00016037</name>
</gene>
<organism evidence="8 9">
    <name type="scientific">Clonostachys rhizophaga</name>
    <dbReference type="NCBI Taxonomy" id="160324"/>
    <lineage>
        <taxon>Eukaryota</taxon>
        <taxon>Fungi</taxon>
        <taxon>Dikarya</taxon>
        <taxon>Ascomycota</taxon>
        <taxon>Pezizomycotina</taxon>
        <taxon>Sordariomycetes</taxon>
        <taxon>Hypocreomycetidae</taxon>
        <taxon>Hypocreales</taxon>
        <taxon>Bionectriaceae</taxon>
        <taxon>Clonostachys</taxon>
    </lineage>
</organism>
<evidence type="ECO:0000313" key="9">
    <source>
        <dbReference type="Proteomes" id="UP000696573"/>
    </source>
</evidence>
<sequence length="1096" mass="120956">MRDPSPDASCSMPPESASDKQQDPEGERKQDDHDAELLSAEQPSLIAAKLQGTDGAEQAKAADQLGDSATAGDAASSHSRSRSASPTRSAHIPQQRQQQPQPEAEAAGEHSSPPLEPPNNQHPSLPSQLSPLPTQLHSIDEAPSPPSPRSPPERSASHSPVQHSVADGACDTWASSSASPANDSGRVARRRDKTPDTLSLNLHDNNKSLLAAEPPNVDTPASPNIRTQLPIRRQSLLSNRQSNLIHSLLGAYDTEDNGSGLPPLDIVAKMAQRKIWVKRPNASPTLVIVNEDDLVDDVRGAILHKYGNSLGRSFDAPDLTLRICPREQPQRERILGPEEPICRTLDTCFPDGQRVDEALIIDIPARRTPRPSPRIQAGYYINDEGRPSEAAEGYFPPVGGIPSPHHTVTVQPPTNGTVPHSIAVIGTGHIPPIPSPGGTRPRVVRERTNRPRITRTQTSSPSYVAAHPQGASNSVDNTNYGHGTQHYTSRPSHSRAHSNSSEYQKGLPPPTNPITSSPGPIISHARSSTPPPRISSPRPNANRKKSRRTAEYPSAQPAINVGVPPINVLIVEDNPINLKLLEAFVKRLKVRWQTAMHGQEAVDKWRTGGFHLVLMDIQLPVMDGLDATREIRRLERANNIGVFSSSDGLPEESDGDLKEQDRLQNKELFKSPVIIVALTASSLQSDRHQALAAGCNDFLTKPVNFVWLERKVMEWGCMQALIDFDGWRKWKDFSQLNQESEASKKAAAAAKAKATKKKNLEGACGAIEFHSCELQLTMAPRICGTSTTLASLDACLQTSSRLAAHATRSFSLTCRNEKITKGRYEMVKWIKEKATNNFDKNHPTYLGPHVDQPFPSNPLFRSQSVLSESMKNRIYTQVMDHGVAMKAVSEEMQVDVRRVAAVVRLKELENHWKLEGKKFATPYAKAVMKMLPQSKWAQGDMNIPHEPINDIPVHKLSMQQLFVPVSESRHFTREDAAKAFHEGLLSADKRSPQRELIEIERQAAEEGGDRATSIEEFRKEAQEAEEEYAAELARKSELEAARIKKQHKGRFEFRIKRYNSETVGKYGRARDATGWRYGQALQDRKRGMVKIPTSVP</sequence>
<keyword evidence="9" id="KW-1185">Reference proteome</keyword>
<accession>A0A9N9V422</accession>
<dbReference type="Gene3D" id="3.40.50.2300">
    <property type="match status" value="1"/>
</dbReference>
<keyword evidence="2" id="KW-0902">Two-component regulatory system</keyword>
<evidence type="ECO:0000256" key="2">
    <source>
        <dbReference type="ARBA" id="ARBA00023012"/>
    </source>
</evidence>
<feature type="compositionally biased region" description="Low complexity" evidence="6">
    <location>
        <begin position="121"/>
        <end position="137"/>
    </location>
</feature>
<dbReference type="Pfam" id="PF12298">
    <property type="entry name" value="Bot1p"/>
    <property type="match status" value="1"/>
</dbReference>
<evidence type="ECO:0000313" key="8">
    <source>
        <dbReference type="EMBL" id="CAH0014904.1"/>
    </source>
</evidence>
<dbReference type="PANTHER" id="PTHR28158">
    <property type="entry name" value="37S RIBOSOMAL PROTEIN S35, MITOCHONDRIAL"/>
    <property type="match status" value="1"/>
</dbReference>
<dbReference type="SMART" id="SM00448">
    <property type="entry name" value="REC"/>
    <property type="match status" value="1"/>
</dbReference>
<dbReference type="GO" id="GO:0032543">
    <property type="term" value="P:mitochondrial translation"/>
    <property type="evidence" value="ECO:0007669"/>
    <property type="project" value="TreeGrafter"/>
</dbReference>
<evidence type="ECO:0000259" key="7">
    <source>
        <dbReference type="PROSITE" id="PS50110"/>
    </source>
</evidence>
<feature type="domain" description="Response regulatory" evidence="7">
    <location>
        <begin position="567"/>
        <end position="716"/>
    </location>
</feature>
<feature type="compositionally biased region" description="Polar residues" evidence="6">
    <location>
        <begin position="470"/>
        <end position="503"/>
    </location>
</feature>
<evidence type="ECO:0000256" key="3">
    <source>
        <dbReference type="ARBA" id="ARBA00093463"/>
    </source>
</evidence>
<feature type="compositionally biased region" description="Basic and acidic residues" evidence="6">
    <location>
        <begin position="17"/>
        <end position="36"/>
    </location>
</feature>
<dbReference type="InterPro" id="IPR021036">
    <property type="entry name" value="Ribosomal_mS45"/>
</dbReference>
<evidence type="ECO:0000256" key="1">
    <source>
        <dbReference type="ARBA" id="ARBA00022553"/>
    </source>
</evidence>
<keyword evidence="5" id="KW-0175">Coiled coil</keyword>
<dbReference type="GO" id="GO:0005763">
    <property type="term" value="C:mitochondrial small ribosomal subunit"/>
    <property type="evidence" value="ECO:0007669"/>
    <property type="project" value="TreeGrafter"/>
</dbReference>
<feature type="modified residue" description="4-aspartylphosphate" evidence="4">
    <location>
        <position position="616"/>
    </location>
</feature>
<dbReference type="PANTHER" id="PTHR28158:SF1">
    <property type="entry name" value="SMALL RIBOSOMAL SUBUNIT PROTEIN MS45"/>
    <property type="match status" value="1"/>
</dbReference>
<feature type="compositionally biased region" description="Low complexity" evidence="6">
    <location>
        <begin position="66"/>
        <end position="105"/>
    </location>
</feature>
<dbReference type="AlphaFoldDB" id="A0A9N9V422"/>
<dbReference type="SUPFAM" id="SSF52172">
    <property type="entry name" value="CheY-like"/>
    <property type="match status" value="1"/>
</dbReference>
<dbReference type="FunFam" id="3.40.50.2300:FF:000146">
    <property type="entry name" value="Putative two-component response regulator SSK1p"/>
    <property type="match status" value="1"/>
</dbReference>
<reference evidence="8" key="1">
    <citation type="submission" date="2021-10" db="EMBL/GenBank/DDBJ databases">
        <authorList>
            <person name="Piombo E."/>
        </authorList>
    </citation>
    <scope>NUCLEOTIDE SEQUENCE</scope>
</reference>
<feature type="compositionally biased region" description="Polar residues" evidence="6">
    <location>
        <begin position="173"/>
        <end position="182"/>
    </location>
</feature>
<evidence type="ECO:0000256" key="5">
    <source>
        <dbReference type="SAM" id="Coils"/>
    </source>
</evidence>
<evidence type="ECO:0000256" key="4">
    <source>
        <dbReference type="PROSITE-ProRule" id="PRU00169"/>
    </source>
</evidence>
<dbReference type="InterPro" id="IPR001789">
    <property type="entry name" value="Sig_transdc_resp-reg_receiver"/>
</dbReference>
<dbReference type="GO" id="GO:0003735">
    <property type="term" value="F:structural constituent of ribosome"/>
    <property type="evidence" value="ECO:0007669"/>
    <property type="project" value="TreeGrafter"/>
</dbReference>
<dbReference type="Pfam" id="PF00072">
    <property type="entry name" value="Response_reg"/>
    <property type="match status" value="1"/>
</dbReference>
<dbReference type="PROSITE" id="PS50110">
    <property type="entry name" value="RESPONSE_REGULATORY"/>
    <property type="match status" value="1"/>
</dbReference>
<feature type="coiled-coil region" evidence="5">
    <location>
        <begin position="1014"/>
        <end position="1041"/>
    </location>
</feature>
<comment type="caution">
    <text evidence="8">The sequence shown here is derived from an EMBL/GenBank/DDBJ whole genome shotgun (WGS) entry which is preliminary data.</text>
</comment>